<dbReference type="InterPro" id="IPR036188">
    <property type="entry name" value="FAD/NAD-bd_sf"/>
</dbReference>
<sequence>MTTSPCASDALPGGTVDTPVQEVVNNEDGTLGGLRLTDGQVVARRVIAVATWMEARIEGLGGLKLPVEDLPDNMGRRFASGMAGTTEVPGVWVAGNATDLAAQVGASAAAGALAGAHINSMLATADTNAALAATQGETPAL</sequence>
<comment type="caution">
    <text evidence="2">The sequence shown here is derived from an EMBL/GenBank/DDBJ whole genome shotgun (WGS) entry which is preliminary data.</text>
</comment>
<keyword evidence="3" id="KW-1185">Reference proteome</keyword>
<dbReference type="Gene3D" id="3.50.50.60">
    <property type="entry name" value="FAD/NAD(P)-binding domain"/>
    <property type="match status" value="1"/>
</dbReference>
<dbReference type="Proteomes" id="UP001519332">
    <property type="component" value="Unassembled WGS sequence"/>
</dbReference>
<feature type="region of interest" description="Disordered" evidence="1">
    <location>
        <begin position="1"/>
        <end position="20"/>
    </location>
</feature>
<reference evidence="2 3" key="1">
    <citation type="submission" date="2021-03" db="EMBL/GenBank/DDBJ databases">
        <title>Sequencing the genomes of 1000 actinobacteria strains.</title>
        <authorList>
            <person name="Klenk H.-P."/>
        </authorList>
    </citation>
    <scope>NUCLEOTIDE SEQUENCE [LARGE SCALE GENOMIC DNA]</scope>
    <source>
        <strain evidence="2 3">DSM 46670</strain>
    </source>
</reference>
<proteinExistence type="predicted"/>
<evidence type="ECO:0000313" key="2">
    <source>
        <dbReference type="EMBL" id="MBP2323537.1"/>
    </source>
</evidence>
<dbReference type="RefSeq" id="WP_209640079.1">
    <property type="nucleotide sequence ID" value="NZ_JAGINW010000001.1"/>
</dbReference>
<gene>
    <name evidence="2" type="ORF">JOF56_003922</name>
</gene>
<protein>
    <submittedName>
        <fullName evidence="2">Thioredoxin reductase</fullName>
    </submittedName>
</protein>
<dbReference type="EMBL" id="JAGINW010000001">
    <property type="protein sequence ID" value="MBP2323537.1"/>
    <property type="molecule type" value="Genomic_DNA"/>
</dbReference>
<accession>A0ABS4TGJ7</accession>
<evidence type="ECO:0000313" key="3">
    <source>
        <dbReference type="Proteomes" id="UP001519332"/>
    </source>
</evidence>
<evidence type="ECO:0000256" key="1">
    <source>
        <dbReference type="SAM" id="MobiDB-lite"/>
    </source>
</evidence>
<organism evidence="2 3">
    <name type="scientific">Kibdelosporangium banguiense</name>
    <dbReference type="NCBI Taxonomy" id="1365924"/>
    <lineage>
        <taxon>Bacteria</taxon>
        <taxon>Bacillati</taxon>
        <taxon>Actinomycetota</taxon>
        <taxon>Actinomycetes</taxon>
        <taxon>Pseudonocardiales</taxon>
        <taxon>Pseudonocardiaceae</taxon>
        <taxon>Kibdelosporangium</taxon>
    </lineage>
</organism>
<name>A0ABS4TGJ7_9PSEU</name>
<dbReference type="SUPFAM" id="SSF51905">
    <property type="entry name" value="FAD/NAD(P)-binding domain"/>
    <property type="match status" value="1"/>
</dbReference>